<dbReference type="PRINTS" id="PR00449">
    <property type="entry name" value="RASTRNSFRMNG"/>
</dbReference>
<name>A0A8S3USK6_MYTED</name>
<accession>A0A8S3USK6</accession>
<dbReference type="InterPro" id="IPR005225">
    <property type="entry name" value="Small_GTP-bd"/>
</dbReference>
<dbReference type="Pfam" id="PF00071">
    <property type="entry name" value="Ras"/>
    <property type="match status" value="1"/>
</dbReference>
<dbReference type="EMBL" id="CAJPWZ010002933">
    <property type="protein sequence ID" value="CAG2248355.1"/>
    <property type="molecule type" value="Genomic_DNA"/>
</dbReference>
<dbReference type="SMART" id="SM00173">
    <property type="entry name" value="RAS"/>
    <property type="match status" value="1"/>
</dbReference>
<evidence type="ECO:0000313" key="3">
    <source>
        <dbReference type="EMBL" id="CAG2248355.1"/>
    </source>
</evidence>
<dbReference type="Proteomes" id="UP000683360">
    <property type="component" value="Unassembled WGS sequence"/>
</dbReference>
<dbReference type="PROSITE" id="PS51419">
    <property type="entry name" value="RAB"/>
    <property type="match status" value="1"/>
</dbReference>
<dbReference type="SMART" id="SM00176">
    <property type="entry name" value="RAN"/>
    <property type="match status" value="1"/>
</dbReference>
<dbReference type="NCBIfam" id="TIGR00231">
    <property type="entry name" value="small_GTP"/>
    <property type="match status" value="1"/>
</dbReference>
<proteinExistence type="inferred from homology"/>
<dbReference type="PROSITE" id="PS51421">
    <property type="entry name" value="RAS"/>
    <property type="match status" value="1"/>
</dbReference>
<dbReference type="PANTHER" id="PTHR47978">
    <property type="match status" value="1"/>
</dbReference>
<evidence type="ECO:0000256" key="1">
    <source>
        <dbReference type="ARBA" id="ARBA00006270"/>
    </source>
</evidence>
<dbReference type="InterPro" id="IPR001806">
    <property type="entry name" value="Small_GTPase"/>
</dbReference>
<evidence type="ECO:0000313" key="4">
    <source>
        <dbReference type="Proteomes" id="UP000683360"/>
    </source>
</evidence>
<evidence type="ECO:0000256" key="2">
    <source>
        <dbReference type="ARBA" id="ARBA00022741"/>
    </source>
</evidence>
<dbReference type="FunFam" id="3.40.50.300:FF:000823">
    <property type="entry name" value="Small GTPase RAB, putative"/>
    <property type="match status" value="1"/>
</dbReference>
<dbReference type="AlphaFoldDB" id="A0A8S3USK6"/>
<keyword evidence="4" id="KW-1185">Reference proteome</keyword>
<sequence>MNDIFELLTIVYENTAQVSTEISFDMVDRFSNQLAQSSVHRAKTVIIGDFNVGKTSVALRFTRDQFKEKYQSTIAASFFANSLDFNGDKIAFQIWDTAGQERYRSLIPMYLRGSEAAIIVYDITSKASFKGVHFWLGFLRDNGPQGLKIAIIGNKLDLEASREVSEKEVESFCDEEKIYFMEVSAKTGDNVQRLFTDIAKSILSGDKTQRRSILRQSSIKIDTSTHKHKHRCCHRGEYTVQKE</sequence>
<dbReference type="SMART" id="SM00174">
    <property type="entry name" value="RHO"/>
    <property type="match status" value="1"/>
</dbReference>
<dbReference type="InterPro" id="IPR027417">
    <property type="entry name" value="P-loop_NTPase"/>
</dbReference>
<protein>
    <submittedName>
        <fullName evidence="3">Uncharacterized protein</fullName>
    </submittedName>
</protein>
<keyword evidence="2" id="KW-0547">Nucleotide-binding</keyword>
<dbReference type="Gene3D" id="3.40.50.300">
    <property type="entry name" value="P-loop containing nucleotide triphosphate hydrolases"/>
    <property type="match status" value="1"/>
</dbReference>
<gene>
    <name evidence="3" type="ORF">MEDL_60199</name>
</gene>
<dbReference type="PROSITE" id="PS51420">
    <property type="entry name" value="RHO"/>
    <property type="match status" value="1"/>
</dbReference>
<dbReference type="SMART" id="SM00175">
    <property type="entry name" value="RAB"/>
    <property type="match status" value="1"/>
</dbReference>
<dbReference type="OrthoDB" id="63533at2759"/>
<comment type="similarity">
    <text evidence="1">Belongs to the small GTPase superfamily. Rab family.</text>
</comment>
<organism evidence="3 4">
    <name type="scientific">Mytilus edulis</name>
    <name type="common">Blue mussel</name>
    <dbReference type="NCBI Taxonomy" id="6550"/>
    <lineage>
        <taxon>Eukaryota</taxon>
        <taxon>Metazoa</taxon>
        <taxon>Spiralia</taxon>
        <taxon>Lophotrochozoa</taxon>
        <taxon>Mollusca</taxon>
        <taxon>Bivalvia</taxon>
        <taxon>Autobranchia</taxon>
        <taxon>Pteriomorphia</taxon>
        <taxon>Mytilida</taxon>
        <taxon>Mytiloidea</taxon>
        <taxon>Mytilidae</taxon>
        <taxon>Mytilinae</taxon>
        <taxon>Mytilus</taxon>
    </lineage>
</organism>
<reference evidence="3" key="1">
    <citation type="submission" date="2021-03" db="EMBL/GenBank/DDBJ databases">
        <authorList>
            <person name="Bekaert M."/>
        </authorList>
    </citation>
    <scope>NUCLEOTIDE SEQUENCE</scope>
</reference>
<dbReference type="GO" id="GO:0003924">
    <property type="term" value="F:GTPase activity"/>
    <property type="evidence" value="ECO:0007669"/>
    <property type="project" value="InterPro"/>
</dbReference>
<comment type="caution">
    <text evidence="3">The sequence shown here is derived from an EMBL/GenBank/DDBJ whole genome shotgun (WGS) entry which is preliminary data.</text>
</comment>
<dbReference type="GO" id="GO:0005525">
    <property type="term" value="F:GTP binding"/>
    <property type="evidence" value="ECO:0007669"/>
    <property type="project" value="InterPro"/>
</dbReference>
<dbReference type="SUPFAM" id="SSF52540">
    <property type="entry name" value="P-loop containing nucleoside triphosphate hydrolases"/>
    <property type="match status" value="1"/>
</dbReference>